<keyword evidence="3" id="KW-1185">Reference proteome</keyword>
<accession>A0A6A6JV76</accession>
<feature type="region of interest" description="Disordered" evidence="1">
    <location>
        <begin position="189"/>
        <end position="244"/>
    </location>
</feature>
<reference evidence="2" key="1">
    <citation type="journal article" date="2020" name="Stud. Mycol.">
        <title>101 Dothideomycetes genomes: a test case for predicting lifestyles and emergence of pathogens.</title>
        <authorList>
            <person name="Haridas S."/>
            <person name="Albert R."/>
            <person name="Binder M."/>
            <person name="Bloem J."/>
            <person name="Labutti K."/>
            <person name="Salamov A."/>
            <person name="Andreopoulos B."/>
            <person name="Baker S."/>
            <person name="Barry K."/>
            <person name="Bills G."/>
            <person name="Bluhm B."/>
            <person name="Cannon C."/>
            <person name="Castanera R."/>
            <person name="Culley D."/>
            <person name="Daum C."/>
            <person name="Ezra D."/>
            <person name="Gonzalez J."/>
            <person name="Henrissat B."/>
            <person name="Kuo A."/>
            <person name="Liang C."/>
            <person name="Lipzen A."/>
            <person name="Lutzoni F."/>
            <person name="Magnuson J."/>
            <person name="Mondo S."/>
            <person name="Nolan M."/>
            <person name="Ohm R."/>
            <person name="Pangilinan J."/>
            <person name="Park H.-J."/>
            <person name="Ramirez L."/>
            <person name="Alfaro M."/>
            <person name="Sun H."/>
            <person name="Tritt A."/>
            <person name="Yoshinaga Y."/>
            <person name="Zwiers L.-H."/>
            <person name="Turgeon B."/>
            <person name="Goodwin S."/>
            <person name="Spatafora J."/>
            <person name="Crous P."/>
            <person name="Grigoriev I."/>
        </authorList>
    </citation>
    <scope>NUCLEOTIDE SEQUENCE</scope>
    <source>
        <strain evidence="2">CBS 379.55</strain>
    </source>
</reference>
<protein>
    <submittedName>
        <fullName evidence="2">Uncharacterized protein</fullName>
    </submittedName>
</protein>
<dbReference type="EMBL" id="ML986485">
    <property type="protein sequence ID" value="KAF2280124.1"/>
    <property type="molecule type" value="Genomic_DNA"/>
</dbReference>
<dbReference type="GeneID" id="54555727"/>
<evidence type="ECO:0000313" key="2">
    <source>
        <dbReference type="EMBL" id="KAF2280124.1"/>
    </source>
</evidence>
<organism evidence="2 3">
    <name type="scientific">Westerdykella ornata</name>
    <dbReference type="NCBI Taxonomy" id="318751"/>
    <lineage>
        <taxon>Eukaryota</taxon>
        <taxon>Fungi</taxon>
        <taxon>Dikarya</taxon>
        <taxon>Ascomycota</taxon>
        <taxon>Pezizomycotina</taxon>
        <taxon>Dothideomycetes</taxon>
        <taxon>Pleosporomycetidae</taxon>
        <taxon>Pleosporales</taxon>
        <taxon>Sporormiaceae</taxon>
        <taxon>Westerdykella</taxon>
    </lineage>
</organism>
<proteinExistence type="predicted"/>
<feature type="region of interest" description="Disordered" evidence="1">
    <location>
        <begin position="265"/>
        <end position="331"/>
    </location>
</feature>
<name>A0A6A6JV76_WESOR</name>
<feature type="compositionally biased region" description="Polar residues" evidence="1">
    <location>
        <begin position="191"/>
        <end position="201"/>
    </location>
</feature>
<feature type="compositionally biased region" description="Basic and acidic residues" evidence="1">
    <location>
        <begin position="204"/>
        <end position="214"/>
    </location>
</feature>
<sequence>MPITIEEYLEATVEFHAMYKKCEDEHQARYNALMAGFLLFAYGVYGEFQKIRSEVQEVAQKFKGLDQYHAELERDIEASMELLFLRASKGCAEAAYKGLLVAGTASFLEPSQDLIALQTDARRFDKTTRDPVVPEDKVNCAQLLERLGTKRETAAKLVENQSFNLETNLPLLENVVLVSNVSIAHGCDPQIGQSNAATATGSPKGKDKEKDANLDPKTPSATQAPQEPTGLGEQHKQQAVSVSAAKAVQGTKTAQYGLQTAALDEPKAPTTTGNLSGVGTSLGVGASSTTGAVGGSPNKRSTPSPSDPRGPPERPASKRVRTGNKLARKIL</sequence>
<dbReference type="AlphaFoldDB" id="A0A6A6JV76"/>
<dbReference type="RefSeq" id="XP_033657662.1">
    <property type="nucleotide sequence ID" value="XM_033802552.1"/>
</dbReference>
<evidence type="ECO:0000313" key="3">
    <source>
        <dbReference type="Proteomes" id="UP000800097"/>
    </source>
</evidence>
<evidence type="ECO:0000256" key="1">
    <source>
        <dbReference type="SAM" id="MobiDB-lite"/>
    </source>
</evidence>
<feature type="compositionally biased region" description="Polar residues" evidence="1">
    <location>
        <begin position="269"/>
        <end position="279"/>
    </location>
</feature>
<dbReference type="Proteomes" id="UP000800097">
    <property type="component" value="Unassembled WGS sequence"/>
</dbReference>
<gene>
    <name evidence="2" type="ORF">EI97DRAFT_498385</name>
</gene>
<feature type="compositionally biased region" description="Basic residues" evidence="1">
    <location>
        <begin position="317"/>
        <end position="331"/>
    </location>
</feature>